<dbReference type="InterPro" id="IPR029039">
    <property type="entry name" value="Flavoprotein-like_sf"/>
</dbReference>
<dbReference type="InterPro" id="IPR008254">
    <property type="entry name" value="Flavodoxin/NO_synth"/>
</dbReference>
<evidence type="ECO:0000313" key="3">
    <source>
        <dbReference type="EMBL" id="EOW82470.1"/>
    </source>
</evidence>
<evidence type="ECO:0000313" key="2">
    <source>
        <dbReference type="EMBL" id="EOI56280.1"/>
    </source>
</evidence>
<feature type="domain" description="Flavodoxin-like" evidence="1">
    <location>
        <begin position="3"/>
        <end position="166"/>
    </location>
</feature>
<dbReference type="SUPFAM" id="SSF52218">
    <property type="entry name" value="Flavoproteins"/>
    <property type="match status" value="1"/>
</dbReference>
<dbReference type="PROSITE" id="PS00201">
    <property type="entry name" value="FLAVODOXIN"/>
    <property type="match status" value="1"/>
</dbReference>
<reference evidence="2 4" key="1">
    <citation type="submission" date="2013-02" db="EMBL/GenBank/DDBJ databases">
        <title>The Genome Sequence of Enterococcus gilvus ATCC BAA-350.</title>
        <authorList>
            <consortium name="The Broad Institute Genome Sequencing Platform"/>
            <consortium name="The Broad Institute Genome Sequencing Center for Infectious Disease"/>
            <person name="Earl A.M."/>
            <person name="Gilmore M.S."/>
            <person name="Lebreton F."/>
            <person name="Walker B."/>
            <person name="Young S.K."/>
            <person name="Zeng Q."/>
            <person name="Gargeya S."/>
            <person name="Fitzgerald M."/>
            <person name="Haas B."/>
            <person name="Abouelleil A."/>
            <person name="Alvarado L."/>
            <person name="Arachchi H.M."/>
            <person name="Berlin A.M."/>
            <person name="Chapman S.B."/>
            <person name="Dewar J."/>
            <person name="Goldberg J."/>
            <person name="Griggs A."/>
            <person name="Gujja S."/>
            <person name="Hansen M."/>
            <person name="Howarth C."/>
            <person name="Imamovic A."/>
            <person name="Larimer J."/>
            <person name="McCowan C."/>
            <person name="Murphy C."/>
            <person name="Neiman D."/>
            <person name="Pearson M."/>
            <person name="Priest M."/>
            <person name="Roberts A."/>
            <person name="Saif S."/>
            <person name="Shea T."/>
            <person name="Sisk P."/>
            <person name="Sykes S."/>
            <person name="Wortman J."/>
            <person name="Nusbaum C."/>
            <person name="Birren B."/>
        </authorList>
    </citation>
    <scope>NUCLEOTIDE SEQUENCE [LARGE SCALE GENOMIC DNA]</scope>
    <source>
        <strain evidence="2 4">ATCC BAA-350</strain>
    </source>
</reference>
<protein>
    <recommendedName>
        <fullName evidence="1">Flavodoxin-like domain-containing protein</fullName>
    </recommendedName>
</protein>
<evidence type="ECO:0000313" key="5">
    <source>
        <dbReference type="Proteomes" id="UP000014160"/>
    </source>
</evidence>
<dbReference type="OrthoDB" id="9790745at2"/>
<dbReference type="Proteomes" id="UP000014160">
    <property type="component" value="Unassembled WGS sequence"/>
</dbReference>
<dbReference type="HOGENOM" id="CLU_051402_2_0_9"/>
<dbReference type="GO" id="GO:0009055">
    <property type="term" value="F:electron transfer activity"/>
    <property type="evidence" value="ECO:0007669"/>
    <property type="project" value="InterPro"/>
</dbReference>
<dbReference type="InterPro" id="IPR001226">
    <property type="entry name" value="Flavodoxin_CS"/>
</dbReference>
<organism evidence="2 4">
    <name type="scientific">Enterococcus gilvus ATCC BAA-350</name>
    <dbReference type="NCBI Taxonomy" id="1158614"/>
    <lineage>
        <taxon>Bacteria</taxon>
        <taxon>Bacillati</taxon>
        <taxon>Bacillota</taxon>
        <taxon>Bacilli</taxon>
        <taxon>Lactobacillales</taxon>
        <taxon>Enterococcaceae</taxon>
        <taxon>Enterococcus</taxon>
    </lineage>
</organism>
<dbReference type="Proteomes" id="UP000013750">
    <property type="component" value="Unassembled WGS sequence"/>
</dbReference>
<dbReference type="AlphaFoldDB" id="R2VET8"/>
<dbReference type="RefSeq" id="WP_010780572.1">
    <property type="nucleotide sequence ID" value="NZ_ASWH01000001.1"/>
</dbReference>
<reference evidence="3 5" key="2">
    <citation type="submission" date="2013-03" db="EMBL/GenBank/DDBJ databases">
        <title>The Genome Sequence of Enterococcus gilvus ATCC BAA-350 (PacBio/Illumina hybrid assembly).</title>
        <authorList>
            <consortium name="The Broad Institute Genomics Platform"/>
            <consortium name="The Broad Institute Genome Sequencing Center for Infectious Disease"/>
            <person name="Earl A."/>
            <person name="Russ C."/>
            <person name="Gilmore M."/>
            <person name="Surin D."/>
            <person name="Walker B."/>
            <person name="Young S."/>
            <person name="Zeng Q."/>
            <person name="Gargeya S."/>
            <person name="Fitzgerald M."/>
            <person name="Haas B."/>
            <person name="Abouelleil A."/>
            <person name="Allen A.W."/>
            <person name="Alvarado L."/>
            <person name="Arachchi H.M."/>
            <person name="Berlin A.M."/>
            <person name="Chapman S.B."/>
            <person name="Gainer-Dewar J."/>
            <person name="Goldberg J."/>
            <person name="Griggs A."/>
            <person name="Gujja S."/>
            <person name="Hansen M."/>
            <person name="Howarth C."/>
            <person name="Imamovic A."/>
            <person name="Ireland A."/>
            <person name="Larimer J."/>
            <person name="McCowan C."/>
            <person name="Murphy C."/>
            <person name="Pearson M."/>
            <person name="Poon T.W."/>
            <person name="Priest M."/>
            <person name="Roberts A."/>
            <person name="Saif S."/>
            <person name="Shea T."/>
            <person name="Sisk P."/>
            <person name="Sykes S."/>
            <person name="Wortman J."/>
            <person name="Nusbaum C."/>
            <person name="Birren B."/>
        </authorList>
    </citation>
    <scope>NUCLEOTIDE SEQUENCE [LARGE SCALE GENOMIC DNA]</scope>
    <source>
        <strain evidence="3 5">ATCC BAA-350</strain>
    </source>
</reference>
<dbReference type="eggNOG" id="COG0716">
    <property type="taxonomic scope" value="Bacteria"/>
</dbReference>
<dbReference type="GO" id="GO:0010181">
    <property type="term" value="F:FMN binding"/>
    <property type="evidence" value="ECO:0007669"/>
    <property type="project" value="InterPro"/>
</dbReference>
<dbReference type="EMBL" id="ASWH01000001">
    <property type="protein sequence ID" value="EOW82470.1"/>
    <property type="molecule type" value="Genomic_DNA"/>
</dbReference>
<keyword evidence="5" id="KW-1185">Reference proteome</keyword>
<dbReference type="Pfam" id="PF00258">
    <property type="entry name" value="Flavodoxin_1"/>
    <property type="match status" value="1"/>
</dbReference>
<gene>
    <name evidence="3" type="ORF">I592_01789</name>
    <name evidence="2" type="ORF">UKC_02178</name>
</gene>
<dbReference type="Gene3D" id="3.40.50.360">
    <property type="match status" value="1"/>
</dbReference>
<dbReference type="PATRIC" id="fig|1158614.3.peg.2189"/>
<proteinExistence type="predicted"/>
<dbReference type="EMBL" id="AJDQ01000007">
    <property type="protein sequence ID" value="EOI56280.1"/>
    <property type="molecule type" value="Genomic_DNA"/>
</dbReference>
<evidence type="ECO:0000313" key="4">
    <source>
        <dbReference type="Proteomes" id="UP000013750"/>
    </source>
</evidence>
<name>R2VET8_9ENTE</name>
<accession>R2VET8</accession>
<comment type="caution">
    <text evidence="2">The sequence shown here is derived from an EMBL/GenBank/DDBJ whole genome shotgun (WGS) entry which is preliminary data.</text>
</comment>
<dbReference type="GO" id="GO:0016651">
    <property type="term" value="F:oxidoreductase activity, acting on NAD(P)H"/>
    <property type="evidence" value="ECO:0007669"/>
    <property type="project" value="UniProtKB-ARBA"/>
</dbReference>
<sequence length="166" mass="17872">MKLAVIYYSKTGQTKEMAETIVAGMEKAGCEGRLFSVEEPVDAAYLKESAGIVFGSPTYMATSHWRMTRWLLEESKGISFAGKLGGGFATAHYAQGGSDTAILSMLGVLLVKGMLVYSSGSAFGQPFIHHGPVALDAVGDHYEESKAIFEVFGQRFAEKAIELFGK</sequence>
<evidence type="ECO:0000259" key="1">
    <source>
        <dbReference type="PROSITE" id="PS50902"/>
    </source>
</evidence>
<dbReference type="PROSITE" id="PS50902">
    <property type="entry name" value="FLAVODOXIN_LIKE"/>
    <property type="match status" value="1"/>
</dbReference>